<dbReference type="GO" id="GO:0032580">
    <property type="term" value="C:Golgi cisterna membrane"/>
    <property type="evidence" value="ECO:0007669"/>
    <property type="project" value="UniProtKB-SubCell"/>
</dbReference>
<feature type="domain" description="Fucosyltransferase C-terminal" evidence="20">
    <location>
        <begin position="120"/>
        <end position="294"/>
    </location>
</feature>
<accession>A0AAD1WS90</accession>
<dbReference type="InterPro" id="IPR038577">
    <property type="entry name" value="GT10-like_C_sf"/>
</dbReference>
<organism evidence="22 23">
    <name type="scientific">Pelobates cultripes</name>
    <name type="common">Western spadefoot toad</name>
    <dbReference type="NCBI Taxonomy" id="61616"/>
    <lineage>
        <taxon>Eukaryota</taxon>
        <taxon>Metazoa</taxon>
        <taxon>Chordata</taxon>
        <taxon>Craniata</taxon>
        <taxon>Vertebrata</taxon>
        <taxon>Euteleostomi</taxon>
        <taxon>Amphibia</taxon>
        <taxon>Batrachia</taxon>
        <taxon>Anura</taxon>
        <taxon>Pelobatoidea</taxon>
        <taxon>Pelobatidae</taxon>
        <taxon>Pelobates</taxon>
    </lineage>
</organism>
<comment type="catalytic activity">
    <reaction evidence="16">
        <text>an alpha-Neu5Ac-(2-&gt;3)-beta-D-Gal-(1-&gt;3)-D-GlcNAc derivative + GDP-beta-L-fucose = an alpha-Neu5Ac-(2-&gt;3)-beta-D-Gal-(1-&gt;3)-[alpha-L-Fuc-(1-&gt;4)]-beta-D-GlcNAc derivative + GDP + H(+)</text>
        <dbReference type="Rhea" id="RHEA:62904"/>
        <dbReference type="ChEBI" id="CHEBI:15378"/>
        <dbReference type="ChEBI" id="CHEBI:57273"/>
        <dbReference type="ChEBI" id="CHEBI:58189"/>
        <dbReference type="ChEBI" id="CHEBI:146021"/>
        <dbReference type="ChEBI" id="CHEBI:146022"/>
    </reaction>
    <physiologicalReaction direction="left-to-right" evidence="16">
        <dbReference type="Rhea" id="RHEA:62905"/>
    </physiologicalReaction>
</comment>
<evidence type="ECO:0000256" key="14">
    <source>
        <dbReference type="ARBA" id="ARBA00036052"/>
    </source>
</evidence>
<evidence type="ECO:0000256" key="4">
    <source>
        <dbReference type="ARBA" id="ARBA00022676"/>
    </source>
</evidence>
<dbReference type="PANTHER" id="PTHR11929:SF11">
    <property type="entry name" value="4-GALACTOSYL-N-ACETYLGLUCOSAMINIDE 3-ALPHA-L-FUCOSYLTRANSFERASE FUT5"/>
    <property type="match status" value="1"/>
</dbReference>
<sequence length="296" mass="35317">MTILLWTWPFGDRFTLNHCEKSGEDQGCFFTADHNYYLTANAVIFHHRDVCQSKKQMPQIARPPEQYWVWFNLESPSHSPNLGFMDNLINLTMSYRSDSDIFTPYGWLVKNNINQNFTIPKKTLLAAWVVSNWNPSSKRVKYYQKLKKHMQIDVYGRQRMFLPRKGMQETLSRYKFYFAFENSQHRDYITEKLWRNALLSGAVPVVLGPPRENYEKFIPQDSFIHVDDFPSPKGLADYLHELDKDKERYEQYFKWRAKLWPIAVKHPWRSHYCKACKGLKEAPAYRTMPSLVTWYT</sequence>
<comment type="catalytic activity">
    <reaction evidence="13">
        <text>a beta-D-galactosyl-(1-&gt;4)-N-acetyl-beta-D-glucosaminyl derivative + GDP-beta-L-fucose = a beta-D-galactosyl-(1-&gt;4)-[alpha-L-fucosyl-(1-&gt;3)]-N-acetyl-beta-D-glucosaminyl derivative + GDP + H(+)</text>
        <dbReference type="Rhea" id="RHEA:14257"/>
        <dbReference type="ChEBI" id="CHEBI:15378"/>
        <dbReference type="ChEBI" id="CHEBI:57273"/>
        <dbReference type="ChEBI" id="CHEBI:58189"/>
        <dbReference type="ChEBI" id="CHEBI:133507"/>
        <dbReference type="ChEBI" id="CHEBI:137941"/>
        <dbReference type="EC" id="2.4.1.152"/>
    </reaction>
    <physiologicalReaction direction="left-to-right" evidence="13">
        <dbReference type="Rhea" id="RHEA:14258"/>
    </physiologicalReaction>
</comment>
<keyword evidence="9 19" id="KW-0333">Golgi apparatus</keyword>
<proteinExistence type="inferred from homology"/>
<evidence type="ECO:0000256" key="13">
    <source>
        <dbReference type="ARBA" id="ARBA00029329"/>
    </source>
</evidence>
<evidence type="ECO:0000256" key="15">
    <source>
        <dbReference type="ARBA" id="ARBA00036273"/>
    </source>
</evidence>
<comment type="catalytic activity">
    <reaction evidence="18">
        <text>beta-D-galactosyl-(1-&gt;4)-N-acetyl-D-glucosamine + GDP-beta-L-fucose = beta-D-galactosyl-(1-&gt;4)-[alpha-L-fucosyl-(1-&gt;3)]-N-acetyl-D-glucosamine + GDP + H(+)</text>
        <dbReference type="Rhea" id="RHEA:62824"/>
        <dbReference type="ChEBI" id="CHEBI:15378"/>
        <dbReference type="ChEBI" id="CHEBI:57273"/>
        <dbReference type="ChEBI" id="CHEBI:58189"/>
        <dbReference type="ChEBI" id="CHEBI:60152"/>
        <dbReference type="ChEBI" id="CHEBI:62287"/>
    </reaction>
    <physiologicalReaction direction="left-to-right" evidence="18">
        <dbReference type="Rhea" id="RHEA:62825"/>
    </physiologicalReaction>
</comment>
<gene>
    <name evidence="22" type="ORF">PECUL_23A033423</name>
</gene>
<evidence type="ECO:0000256" key="5">
    <source>
        <dbReference type="ARBA" id="ARBA00022679"/>
    </source>
</evidence>
<dbReference type="GO" id="GO:0017060">
    <property type="term" value="F:3-galactosyl-N-acetylglucosaminide 4-alpha-L-fucosyltransferase activity"/>
    <property type="evidence" value="ECO:0007669"/>
    <property type="project" value="UniProtKB-EC"/>
</dbReference>
<comment type="catalytic activity">
    <reaction evidence="15">
        <text>a beta-D-galactosyl-(1-&gt;3)-N-acetyl-beta-D-glucosaminyl derivative + GDP-beta-L-fucose = a beta-D-galactosyl-(1-&gt;3)-[alpha-L-fucosyl-(1-&gt;4)]-N-acetyl-beta-D-glucosaminyl derivative + GDP + H(+)</text>
        <dbReference type="Rhea" id="RHEA:23628"/>
        <dbReference type="ChEBI" id="CHEBI:15378"/>
        <dbReference type="ChEBI" id="CHEBI:57273"/>
        <dbReference type="ChEBI" id="CHEBI:58189"/>
        <dbReference type="ChEBI" id="CHEBI:133506"/>
        <dbReference type="ChEBI" id="CHEBI:140304"/>
        <dbReference type="EC" id="2.4.1.65"/>
    </reaction>
    <physiologicalReaction direction="left-to-right" evidence="15">
        <dbReference type="Rhea" id="RHEA:23629"/>
    </physiologicalReaction>
</comment>
<reference evidence="22" key="1">
    <citation type="submission" date="2022-03" db="EMBL/GenBank/DDBJ databases">
        <authorList>
            <person name="Alioto T."/>
            <person name="Alioto T."/>
            <person name="Gomez Garrido J."/>
        </authorList>
    </citation>
    <scope>NUCLEOTIDE SEQUENCE</scope>
</reference>
<keyword evidence="10" id="KW-0443">Lipid metabolism</keyword>
<evidence type="ECO:0000256" key="11">
    <source>
        <dbReference type="ARBA" id="ARBA00023136"/>
    </source>
</evidence>
<dbReference type="PANTHER" id="PTHR11929">
    <property type="entry name" value="ALPHA- 1,3 -FUCOSYLTRANSFERASE"/>
    <property type="match status" value="1"/>
</dbReference>
<dbReference type="InterPro" id="IPR031481">
    <property type="entry name" value="Glyco_tran_10_N"/>
</dbReference>
<comment type="subcellular location">
    <subcellularLocation>
        <location evidence="1 19">Golgi apparatus</location>
        <location evidence="1 19">Golgi stack membrane</location>
        <topology evidence="1 19">Single-pass type II membrane protein</topology>
    </subcellularLocation>
</comment>
<name>A0AAD1WS90_PELCU</name>
<keyword evidence="23" id="KW-1185">Reference proteome</keyword>
<dbReference type="GO" id="GO:0017083">
    <property type="term" value="F:4-galactosyl-N-acetylglucosaminide 3-alpha-L-fucosyltransferase activity"/>
    <property type="evidence" value="ECO:0007669"/>
    <property type="project" value="UniProtKB-EC"/>
</dbReference>
<evidence type="ECO:0000256" key="12">
    <source>
        <dbReference type="ARBA" id="ARBA00023180"/>
    </source>
</evidence>
<evidence type="ECO:0000259" key="20">
    <source>
        <dbReference type="Pfam" id="PF00852"/>
    </source>
</evidence>
<keyword evidence="5 19" id="KW-0808">Transferase</keyword>
<dbReference type="Proteomes" id="UP001295444">
    <property type="component" value="Chromosome 12"/>
</dbReference>
<dbReference type="Pfam" id="PF00852">
    <property type="entry name" value="Glyco_transf_10"/>
    <property type="match status" value="1"/>
</dbReference>
<dbReference type="EC" id="2.4.1.-" evidence="19"/>
<comment type="catalytic activity">
    <reaction evidence="17">
        <text>an N-acetyl-alpha-neuraminyl-(2-&gt;3)-beta-D-galactosyl-(1-&gt;4)-N-acetyl-beta-D-glucosaminyl derivative + GDP-beta-L-fucose = an alpha-Neu5Ac-(2-&gt;3)-beta-D-Gal-(1-&gt;4)-[alpha-L-Fuc-(1-&gt;3)]-beta-D-GlcNAc derivative + GDP + H(+)</text>
        <dbReference type="Rhea" id="RHEA:56076"/>
        <dbReference type="ChEBI" id="CHEBI:15378"/>
        <dbReference type="ChEBI" id="CHEBI:57273"/>
        <dbReference type="ChEBI" id="CHEBI:58189"/>
        <dbReference type="ChEBI" id="CHEBI:136545"/>
        <dbReference type="ChEBI" id="CHEBI:139509"/>
    </reaction>
    <physiologicalReaction direction="left-to-right" evidence="17">
        <dbReference type="Rhea" id="RHEA:56077"/>
    </physiologicalReaction>
</comment>
<evidence type="ECO:0000256" key="16">
    <source>
        <dbReference type="ARBA" id="ARBA00036468"/>
    </source>
</evidence>
<dbReference type="InterPro" id="IPR055270">
    <property type="entry name" value="Glyco_tran_10_C"/>
</dbReference>
<evidence type="ECO:0000256" key="9">
    <source>
        <dbReference type="ARBA" id="ARBA00023034"/>
    </source>
</evidence>
<evidence type="ECO:0000256" key="2">
    <source>
        <dbReference type="ARBA" id="ARBA00004922"/>
    </source>
</evidence>
<keyword evidence="4 19" id="KW-0328">Glycosyltransferase</keyword>
<dbReference type="SUPFAM" id="SSF53756">
    <property type="entry name" value="UDP-Glycosyltransferase/glycogen phosphorylase"/>
    <property type="match status" value="1"/>
</dbReference>
<dbReference type="InterPro" id="IPR001503">
    <property type="entry name" value="Glyco_trans_10"/>
</dbReference>
<evidence type="ECO:0000313" key="23">
    <source>
        <dbReference type="Proteomes" id="UP001295444"/>
    </source>
</evidence>
<evidence type="ECO:0000256" key="8">
    <source>
        <dbReference type="ARBA" id="ARBA00022989"/>
    </source>
</evidence>
<dbReference type="AlphaFoldDB" id="A0AAD1WS90"/>
<evidence type="ECO:0000256" key="18">
    <source>
        <dbReference type="ARBA" id="ARBA00036928"/>
    </source>
</evidence>
<keyword evidence="6 19" id="KW-0812">Transmembrane</keyword>
<comment type="catalytic activity">
    <reaction evidence="14">
        <text>an alpha-Neu5Ac-(2-&gt;3)-beta-D-Gal-(1-&gt;4)-beta-D-GlcNAc-(1-&gt;3)-beta-D-Gal-(1-&gt;4)-[alpha-L-Fuc-(1-&gt;3)]-beta-D-GlcNAc derivative + GDP-beta-L-fucose = an alpha-Neu5Ac-(2-&gt;3)-beta-D-Gal-(1-&gt;4)-[alpha-L-Fuc-(1-&gt;3)]-beta-D-GlcNAc-(1-&gt;3)-beta-D-Gal-(1-&gt;4)-[alpha-L-Fuc-(1-&gt;3)]-beta-D-GlcNAc derivative + GDP + H(+)</text>
        <dbReference type="Rhea" id="RHEA:52864"/>
        <dbReference type="ChEBI" id="CHEBI:15378"/>
        <dbReference type="ChEBI" id="CHEBI:57273"/>
        <dbReference type="ChEBI" id="CHEBI:58189"/>
        <dbReference type="ChEBI" id="CHEBI:145342"/>
        <dbReference type="ChEBI" id="CHEBI:145343"/>
    </reaction>
    <physiologicalReaction direction="left-to-right" evidence="14">
        <dbReference type="Rhea" id="RHEA:52865"/>
    </physiologicalReaction>
</comment>
<keyword evidence="8" id="KW-1133">Transmembrane helix</keyword>
<protein>
    <recommendedName>
        <fullName evidence="19">Fucosyltransferase</fullName>
        <ecNumber evidence="19">2.4.1.-</ecNumber>
    </recommendedName>
</protein>
<evidence type="ECO:0000256" key="1">
    <source>
        <dbReference type="ARBA" id="ARBA00004447"/>
    </source>
</evidence>
<keyword evidence="7" id="KW-0735">Signal-anchor</keyword>
<dbReference type="FunFam" id="3.40.50.11660:FF:000001">
    <property type="entry name" value="alpha-(1,3)-fucosyltransferase 9"/>
    <property type="match status" value="1"/>
</dbReference>
<evidence type="ECO:0000256" key="3">
    <source>
        <dbReference type="ARBA" id="ARBA00008919"/>
    </source>
</evidence>
<dbReference type="GO" id="GO:0006629">
    <property type="term" value="P:lipid metabolic process"/>
    <property type="evidence" value="ECO:0007669"/>
    <property type="project" value="UniProtKB-KW"/>
</dbReference>
<evidence type="ECO:0000259" key="21">
    <source>
        <dbReference type="Pfam" id="PF17039"/>
    </source>
</evidence>
<evidence type="ECO:0000256" key="19">
    <source>
        <dbReference type="RuleBase" id="RU003832"/>
    </source>
</evidence>
<dbReference type="EMBL" id="OW240923">
    <property type="protein sequence ID" value="CAH2326236.1"/>
    <property type="molecule type" value="Genomic_DNA"/>
</dbReference>
<keyword evidence="11" id="KW-0472">Membrane</keyword>
<evidence type="ECO:0000256" key="10">
    <source>
        <dbReference type="ARBA" id="ARBA00023098"/>
    </source>
</evidence>
<dbReference type="Gene3D" id="3.40.50.11660">
    <property type="entry name" value="Glycosyl transferase family 10, C-terminal domain"/>
    <property type="match status" value="1"/>
</dbReference>
<dbReference type="Pfam" id="PF17039">
    <property type="entry name" value="Glyco_tran_10_N"/>
    <property type="match status" value="1"/>
</dbReference>
<evidence type="ECO:0000256" key="7">
    <source>
        <dbReference type="ARBA" id="ARBA00022968"/>
    </source>
</evidence>
<evidence type="ECO:0000256" key="6">
    <source>
        <dbReference type="ARBA" id="ARBA00022692"/>
    </source>
</evidence>
<comment type="pathway">
    <text evidence="2">Protein modification; protein glycosylation.</text>
</comment>
<comment type="similarity">
    <text evidence="3 19">Belongs to the glycosyltransferase 10 family.</text>
</comment>
<evidence type="ECO:0000313" key="22">
    <source>
        <dbReference type="EMBL" id="CAH2326236.1"/>
    </source>
</evidence>
<keyword evidence="12" id="KW-0325">Glycoprotein</keyword>
<evidence type="ECO:0000256" key="17">
    <source>
        <dbReference type="ARBA" id="ARBA00036481"/>
    </source>
</evidence>
<feature type="domain" description="Fucosyltransferase N-terminal" evidence="21">
    <location>
        <begin position="2"/>
        <end position="106"/>
    </location>
</feature>